<dbReference type="HOGENOM" id="CLU_706346_0_0_1"/>
<feature type="compositionally biased region" description="Polar residues" evidence="1">
    <location>
        <begin position="21"/>
        <end position="32"/>
    </location>
</feature>
<dbReference type="Proteomes" id="UP000006911">
    <property type="component" value="Unassembled WGS sequence"/>
</dbReference>
<dbReference type="AlphaFoldDB" id="D5GK72"/>
<evidence type="ECO:0000256" key="1">
    <source>
        <dbReference type="SAM" id="MobiDB-lite"/>
    </source>
</evidence>
<dbReference type="STRING" id="656061.D5GK72"/>
<gene>
    <name evidence="2" type="ORF">GSTUM_00009405001</name>
</gene>
<name>D5GK72_TUBMM</name>
<reference evidence="2 3" key="1">
    <citation type="journal article" date="2010" name="Nature">
        <title>Perigord black truffle genome uncovers evolutionary origins and mechanisms of symbiosis.</title>
        <authorList>
            <person name="Martin F."/>
            <person name="Kohler A."/>
            <person name="Murat C."/>
            <person name="Balestrini R."/>
            <person name="Coutinho P.M."/>
            <person name="Jaillon O."/>
            <person name="Montanini B."/>
            <person name="Morin E."/>
            <person name="Noel B."/>
            <person name="Percudani R."/>
            <person name="Porcel B."/>
            <person name="Rubini A."/>
            <person name="Amicucci A."/>
            <person name="Amselem J."/>
            <person name="Anthouard V."/>
            <person name="Arcioni S."/>
            <person name="Artiguenave F."/>
            <person name="Aury J.M."/>
            <person name="Ballario P."/>
            <person name="Bolchi A."/>
            <person name="Brenna A."/>
            <person name="Brun A."/>
            <person name="Buee M."/>
            <person name="Cantarel B."/>
            <person name="Chevalier G."/>
            <person name="Couloux A."/>
            <person name="Da Silva C."/>
            <person name="Denoeud F."/>
            <person name="Duplessis S."/>
            <person name="Ghignone S."/>
            <person name="Hilselberger B."/>
            <person name="Iotti M."/>
            <person name="Marcais B."/>
            <person name="Mello A."/>
            <person name="Miranda M."/>
            <person name="Pacioni G."/>
            <person name="Quesneville H."/>
            <person name="Riccioni C."/>
            <person name="Ruotolo R."/>
            <person name="Splivallo R."/>
            <person name="Stocchi V."/>
            <person name="Tisserant E."/>
            <person name="Viscomi A.R."/>
            <person name="Zambonelli A."/>
            <person name="Zampieri E."/>
            <person name="Henrissat B."/>
            <person name="Lebrun M.H."/>
            <person name="Paolocci F."/>
            <person name="Bonfante P."/>
            <person name="Ottonello S."/>
            <person name="Wincker P."/>
        </authorList>
    </citation>
    <scope>NUCLEOTIDE SEQUENCE [LARGE SCALE GENOMIC DNA]</scope>
    <source>
        <strain evidence="2 3">Mel28</strain>
    </source>
</reference>
<sequence length="391" mass="42359">MARPSCPKPILREKGPRCHPSTLSFPTASASNSKTQHASQLALISHTLSPLHTLLSQPIPFVKTQTISGTLAECQTVLSLGYFGREMGRKRSLASAEGKAIKRVRRKGSTNNVNSRDLGGDELLEQPQPVSERKVVGEVSVGKTTLETPARKIKLPQPGKSTIPPKDKKNKPNKELANTTSTKSKANGGATSKPVPGSQKKVIKKNGLKDVPHLPESGVPSGQSTGSTVLLPDGATAPGMTIVERDSTSKSQFKNLKLSTGSIANTSGKTVVSGTSNPDRKTEALSERYSGEYPDKQRVKGIQNRSAFCYRNSVLQLLASSEVCVQEMIGHIEMHIEESCRYPILILPVSGMSNLFKVAVVLIVFPVRLENSSRTISLLPEWIRTRTHVYH</sequence>
<evidence type="ECO:0000313" key="3">
    <source>
        <dbReference type="Proteomes" id="UP000006911"/>
    </source>
</evidence>
<dbReference type="RefSeq" id="XP_002840724.1">
    <property type="nucleotide sequence ID" value="XM_002840678.1"/>
</dbReference>
<accession>D5GK72</accession>
<feature type="region of interest" description="Disordered" evidence="1">
    <location>
        <begin position="104"/>
        <end position="240"/>
    </location>
</feature>
<protein>
    <submittedName>
        <fullName evidence="2">(Perigord truffle) hypothetical protein</fullName>
    </submittedName>
</protein>
<dbReference type="EMBL" id="FN430337">
    <property type="protein sequence ID" value="CAZ84915.1"/>
    <property type="molecule type" value="Genomic_DNA"/>
</dbReference>
<keyword evidence="3" id="KW-1185">Reference proteome</keyword>
<feature type="region of interest" description="Disordered" evidence="1">
    <location>
        <begin position="1"/>
        <end position="32"/>
    </location>
</feature>
<feature type="compositionally biased region" description="Basic and acidic residues" evidence="1">
    <location>
        <begin position="165"/>
        <end position="174"/>
    </location>
</feature>
<dbReference type="KEGG" id="tml:GSTUM_00009405001"/>
<dbReference type="GeneID" id="9184684"/>
<evidence type="ECO:0000313" key="2">
    <source>
        <dbReference type="EMBL" id="CAZ84915.1"/>
    </source>
</evidence>
<feature type="compositionally biased region" description="Polar residues" evidence="1">
    <location>
        <begin position="176"/>
        <end position="185"/>
    </location>
</feature>
<organism evidence="2 3">
    <name type="scientific">Tuber melanosporum (strain Mel28)</name>
    <name type="common">Perigord black truffle</name>
    <dbReference type="NCBI Taxonomy" id="656061"/>
    <lineage>
        <taxon>Eukaryota</taxon>
        <taxon>Fungi</taxon>
        <taxon>Dikarya</taxon>
        <taxon>Ascomycota</taxon>
        <taxon>Pezizomycotina</taxon>
        <taxon>Pezizomycetes</taxon>
        <taxon>Pezizales</taxon>
        <taxon>Tuberaceae</taxon>
        <taxon>Tuber</taxon>
    </lineage>
</organism>
<proteinExistence type="predicted"/>
<dbReference type="InParanoid" id="D5GK72"/>